<sequence>MASSEPERLRFDPKTPNSGRMADYFVGGKDNFAADRAIARQALAIAPDLPVVSREGRGFLGRAVRFLVEAGIRQFVDIGCGLPTRGNVHEILRAAAPDARVAYVDNDPVVAVHARALLQNEDLAAVVEADARDPERLLSHLRFSGVIDLSRPVAILLFSVLADVPDDVEAMRITAGLRKAIAPGSYMAISHAVSDLCPETTARLAALYQNHGAITGPRRGNLRTRAEVELLFGELELVEPGVVYVPRWRPGGAVPHRPDSVWVVGGIGRKAWIDCRQK</sequence>
<dbReference type="PIRSF" id="PIRSF017393">
    <property type="entry name" value="MTase_SAV2177"/>
    <property type="match status" value="1"/>
</dbReference>
<dbReference type="InterPro" id="IPR029063">
    <property type="entry name" value="SAM-dependent_MTases_sf"/>
</dbReference>
<dbReference type="Proteomes" id="UP001225356">
    <property type="component" value="Unassembled WGS sequence"/>
</dbReference>
<reference evidence="1 2" key="1">
    <citation type="submission" date="2023-07" db="EMBL/GenBank/DDBJ databases">
        <title>Sequencing the genomes of 1000 actinobacteria strains.</title>
        <authorList>
            <person name="Klenk H.-P."/>
        </authorList>
    </citation>
    <scope>NUCLEOTIDE SEQUENCE [LARGE SCALE GENOMIC DNA]</scope>
    <source>
        <strain evidence="1 2">DSM 46740</strain>
    </source>
</reference>
<evidence type="ECO:0000313" key="1">
    <source>
        <dbReference type="EMBL" id="MDP9843842.1"/>
    </source>
</evidence>
<name>A0ABT9QAP5_9ACTN</name>
<organism evidence="1 2">
    <name type="scientific">Streptosporangium lutulentum</name>
    <dbReference type="NCBI Taxonomy" id="1461250"/>
    <lineage>
        <taxon>Bacteria</taxon>
        <taxon>Bacillati</taxon>
        <taxon>Actinomycetota</taxon>
        <taxon>Actinomycetes</taxon>
        <taxon>Streptosporangiales</taxon>
        <taxon>Streptosporangiaceae</taxon>
        <taxon>Streptosporangium</taxon>
    </lineage>
</organism>
<dbReference type="SUPFAM" id="SSF53335">
    <property type="entry name" value="S-adenosyl-L-methionine-dependent methyltransferases"/>
    <property type="match status" value="1"/>
</dbReference>
<dbReference type="InterPro" id="IPR006764">
    <property type="entry name" value="SAM_dep_MeTrfase_SAV2177_type"/>
</dbReference>
<comment type="caution">
    <text evidence="1">The sequence shown here is derived from an EMBL/GenBank/DDBJ whole genome shotgun (WGS) entry which is preliminary data.</text>
</comment>
<protein>
    <submittedName>
        <fullName evidence="1">O-methyltransferase involved in polyketide biosynthesis</fullName>
    </submittedName>
</protein>
<dbReference type="EMBL" id="JAUSQU010000001">
    <property type="protein sequence ID" value="MDP9843842.1"/>
    <property type="molecule type" value="Genomic_DNA"/>
</dbReference>
<keyword evidence="2" id="KW-1185">Reference proteome</keyword>
<accession>A0ABT9QAP5</accession>
<dbReference type="Pfam" id="PF04672">
    <property type="entry name" value="Methyltransf_19"/>
    <property type="match status" value="1"/>
</dbReference>
<dbReference type="Gene3D" id="3.40.50.150">
    <property type="entry name" value="Vaccinia Virus protein VP39"/>
    <property type="match status" value="1"/>
</dbReference>
<evidence type="ECO:0000313" key="2">
    <source>
        <dbReference type="Proteomes" id="UP001225356"/>
    </source>
</evidence>
<proteinExistence type="predicted"/>
<gene>
    <name evidence="1" type="ORF">J2853_003053</name>
</gene>
<dbReference type="RefSeq" id="WP_307558251.1">
    <property type="nucleotide sequence ID" value="NZ_JAUSQU010000001.1"/>
</dbReference>